<dbReference type="Proteomes" id="UP000255139">
    <property type="component" value="Unassembled WGS sequence"/>
</dbReference>
<evidence type="ECO:0000259" key="4">
    <source>
        <dbReference type="Pfam" id="PF25944"/>
    </source>
</evidence>
<evidence type="ECO:0000313" key="7">
    <source>
        <dbReference type="EMBL" id="TLE01384.1"/>
    </source>
</evidence>
<dbReference type="OrthoDB" id="9772050at2"/>
<dbReference type="Gene3D" id="2.40.30.170">
    <property type="match status" value="1"/>
</dbReference>
<evidence type="ECO:0000313" key="6">
    <source>
        <dbReference type="EMBL" id="STQ85312.1"/>
    </source>
</evidence>
<dbReference type="PANTHER" id="PTHR30158:SF3">
    <property type="entry name" value="MULTIDRUG EFFLUX PUMP SUBUNIT ACRA-RELATED"/>
    <property type="match status" value="1"/>
</dbReference>
<evidence type="ECO:0000313" key="9">
    <source>
        <dbReference type="Proteomes" id="UP000255139"/>
    </source>
</evidence>
<evidence type="ECO:0000313" key="8">
    <source>
        <dbReference type="Proteomes" id="UP000029922"/>
    </source>
</evidence>
<dbReference type="GO" id="GO:0046677">
    <property type="term" value="P:response to antibiotic"/>
    <property type="evidence" value="ECO:0007669"/>
    <property type="project" value="TreeGrafter"/>
</dbReference>
<name>A0A377PSC3_9HELI</name>
<accession>A0A377PSC3</accession>
<dbReference type="Proteomes" id="UP000029922">
    <property type="component" value="Unassembled WGS sequence"/>
</dbReference>
<dbReference type="PANTHER" id="PTHR30158">
    <property type="entry name" value="ACRA/E-RELATED COMPONENT OF DRUG EFFLUX TRANSPORTER"/>
    <property type="match status" value="1"/>
</dbReference>
<reference evidence="7 8" key="1">
    <citation type="journal article" date="2014" name="Genome Announc.">
        <title>Draft genome sequences of eight enterohepatic helicobacter species isolated from both laboratory and wild rodents.</title>
        <authorList>
            <person name="Sheh A."/>
            <person name="Shen Z."/>
            <person name="Fox J.G."/>
        </authorList>
    </citation>
    <scope>NUCLEOTIDE SEQUENCE [LARGE SCALE GENOMIC DNA]</scope>
    <source>
        <strain evidence="7 8">ST1</strain>
    </source>
</reference>
<dbReference type="InterPro" id="IPR058624">
    <property type="entry name" value="MdtA-like_HH"/>
</dbReference>
<dbReference type="Gene3D" id="2.40.50.100">
    <property type="match status" value="1"/>
</dbReference>
<gene>
    <name evidence="6" type="primary">ttgA</name>
    <name evidence="7" type="ORF">LS73_001505</name>
    <name evidence="6" type="ORF">NCTC12714_00087</name>
</gene>
<dbReference type="GO" id="GO:0030313">
    <property type="term" value="C:cell envelope"/>
    <property type="evidence" value="ECO:0007669"/>
    <property type="project" value="UniProtKB-SubCell"/>
</dbReference>
<feature type="domain" description="Multidrug resistance protein MdtA-like alpha-helical hairpin" evidence="2">
    <location>
        <begin position="109"/>
        <end position="177"/>
    </location>
</feature>
<evidence type="ECO:0000256" key="1">
    <source>
        <dbReference type="ARBA" id="ARBA00009477"/>
    </source>
</evidence>
<protein>
    <submittedName>
        <fullName evidence="7">Efflux RND transporter periplasmic adaptor subunit</fullName>
    </submittedName>
    <submittedName>
        <fullName evidence="6">Toluene efflux pump periplasmic linker protein</fullName>
    </submittedName>
</protein>
<dbReference type="EMBL" id="JRPD02000002">
    <property type="protein sequence ID" value="TLE01384.1"/>
    <property type="molecule type" value="Genomic_DNA"/>
</dbReference>
<sequence length="379" mass="42037">MLSLLNQSIVLRYFGYLLAFFCVILSACSKEENQQSKPTAVPVNTYVIHSGDIMLDFEYPAKLKSLQSADIYARVEGILLEQNFKEGDIVEKGTRLFKIDSTRYSAKVNMAKAQYESAVANLNKATKDWTRIDKLYKQGVVTVDQHDDSLYNYQAAQASVANAKSSLDDALIDLGYTDVVASISGRIGMRGYDIGNLVGRSGSNNVLATITQLNPIYIEFSIPSNDFYYMRGLQKENILADLIWGNGVVYDKKGRVDFIDSVLDSQTSSIKARAIIDNDEYNLLPNQFVRVRLEGFETKDSIAIPQNTIMQDKDGSYVYLLKDGKASMARITLGKTLKNNEILITDGLKEGDVLITTNLKKIQVGGEVSISSSNANDKS</sequence>
<dbReference type="NCBIfam" id="TIGR01730">
    <property type="entry name" value="RND_mfp"/>
    <property type="match status" value="1"/>
</dbReference>
<evidence type="ECO:0000259" key="5">
    <source>
        <dbReference type="Pfam" id="PF25989"/>
    </source>
</evidence>
<dbReference type="EMBL" id="UGJE01000002">
    <property type="protein sequence ID" value="STQ85312.1"/>
    <property type="molecule type" value="Genomic_DNA"/>
</dbReference>
<dbReference type="Pfam" id="PF25989">
    <property type="entry name" value="YknX_C"/>
    <property type="match status" value="1"/>
</dbReference>
<feature type="domain" description="Multidrug resistance protein MdtA-like barrel-sandwich hybrid" evidence="3">
    <location>
        <begin position="68"/>
        <end position="210"/>
    </location>
</feature>
<dbReference type="InterPro" id="IPR006143">
    <property type="entry name" value="RND_pump_MFP"/>
</dbReference>
<evidence type="ECO:0000259" key="3">
    <source>
        <dbReference type="Pfam" id="PF25917"/>
    </source>
</evidence>
<dbReference type="STRING" id="216.LS73_02440"/>
<dbReference type="SUPFAM" id="SSF111369">
    <property type="entry name" value="HlyD-like secretion proteins"/>
    <property type="match status" value="1"/>
</dbReference>
<reference evidence="6 9" key="2">
    <citation type="submission" date="2018-06" db="EMBL/GenBank/DDBJ databases">
        <authorList>
            <consortium name="Pathogen Informatics"/>
            <person name="Doyle S."/>
        </authorList>
    </citation>
    <scope>NUCLEOTIDE SEQUENCE [LARGE SCALE GENOMIC DNA]</scope>
    <source>
        <strain evidence="6 9">NCTC12714</strain>
    </source>
</reference>
<dbReference type="Pfam" id="PF25917">
    <property type="entry name" value="BSH_RND"/>
    <property type="match status" value="1"/>
</dbReference>
<comment type="similarity">
    <text evidence="1">Belongs to the membrane fusion protein (MFP) (TC 8.A.1) family.</text>
</comment>
<dbReference type="InterPro" id="IPR058637">
    <property type="entry name" value="YknX-like_C"/>
</dbReference>
<organism evidence="6 9">
    <name type="scientific">Helicobacter muridarum</name>
    <dbReference type="NCBI Taxonomy" id="216"/>
    <lineage>
        <taxon>Bacteria</taxon>
        <taxon>Pseudomonadati</taxon>
        <taxon>Campylobacterota</taxon>
        <taxon>Epsilonproteobacteria</taxon>
        <taxon>Campylobacterales</taxon>
        <taxon>Helicobacteraceae</taxon>
        <taxon>Helicobacter</taxon>
    </lineage>
</organism>
<dbReference type="InterPro" id="IPR058625">
    <property type="entry name" value="MdtA-like_BSH"/>
</dbReference>
<dbReference type="GO" id="GO:0022857">
    <property type="term" value="F:transmembrane transporter activity"/>
    <property type="evidence" value="ECO:0007669"/>
    <property type="project" value="InterPro"/>
</dbReference>
<evidence type="ECO:0000259" key="2">
    <source>
        <dbReference type="Pfam" id="PF25876"/>
    </source>
</evidence>
<feature type="domain" description="Multidrug resistance protein MdtA-like beta-barrel" evidence="4">
    <location>
        <begin position="215"/>
        <end position="294"/>
    </location>
</feature>
<dbReference type="AlphaFoldDB" id="A0A377PSC3"/>
<dbReference type="Gene3D" id="1.10.287.470">
    <property type="entry name" value="Helix hairpin bin"/>
    <property type="match status" value="1"/>
</dbReference>
<dbReference type="Pfam" id="PF25876">
    <property type="entry name" value="HH_MFP_RND"/>
    <property type="match status" value="1"/>
</dbReference>
<dbReference type="InterPro" id="IPR058626">
    <property type="entry name" value="MdtA-like_b-barrel"/>
</dbReference>
<feature type="domain" description="YknX-like C-terminal permuted SH3-like" evidence="5">
    <location>
        <begin position="302"/>
        <end position="369"/>
    </location>
</feature>
<proteinExistence type="inferred from homology"/>
<dbReference type="Gene3D" id="2.40.420.20">
    <property type="match status" value="1"/>
</dbReference>
<keyword evidence="9" id="KW-1185">Reference proteome</keyword>
<dbReference type="GO" id="GO:0005886">
    <property type="term" value="C:plasma membrane"/>
    <property type="evidence" value="ECO:0007669"/>
    <property type="project" value="TreeGrafter"/>
</dbReference>
<dbReference type="RefSeq" id="WP_052089502.1">
    <property type="nucleotide sequence ID" value="NZ_FZML01000017.1"/>
</dbReference>
<dbReference type="Pfam" id="PF25944">
    <property type="entry name" value="Beta-barrel_RND"/>
    <property type="match status" value="1"/>
</dbReference>